<evidence type="ECO:0000313" key="2">
    <source>
        <dbReference type="Proteomes" id="UP000614741"/>
    </source>
</evidence>
<name>A0ABQ4DRD2_9CELL</name>
<proteinExistence type="predicted"/>
<organism evidence="1 2">
    <name type="scientific">Cellulomonas phragmiteti</name>
    <dbReference type="NCBI Taxonomy" id="478780"/>
    <lineage>
        <taxon>Bacteria</taxon>
        <taxon>Bacillati</taxon>
        <taxon>Actinomycetota</taxon>
        <taxon>Actinomycetes</taxon>
        <taxon>Micrococcales</taxon>
        <taxon>Cellulomonadaceae</taxon>
        <taxon>Cellulomonas</taxon>
    </lineage>
</organism>
<gene>
    <name evidence="1" type="ORF">Cph01nite_36660</name>
</gene>
<reference evidence="1 2" key="1">
    <citation type="submission" date="2021-01" db="EMBL/GenBank/DDBJ databases">
        <title>Whole genome shotgun sequence of Cellulomonas phragmiteti NBRC 110785.</title>
        <authorList>
            <person name="Komaki H."/>
            <person name="Tamura T."/>
        </authorList>
    </citation>
    <scope>NUCLEOTIDE SEQUENCE [LARGE SCALE GENOMIC DNA]</scope>
    <source>
        <strain evidence="1 2">NBRC 110785</strain>
    </source>
</reference>
<dbReference type="RefSeq" id="WP_203676493.1">
    <property type="nucleotide sequence ID" value="NZ_BONP01000044.1"/>
</dbReference>
<sequence>MGSKLEEVATRVMDKRLLRLAEAASRMGDTGVIEYVTNSPVAAKFFEDRMIALGLRGYVRLVP</sequence>
<dbReference type="EMBL" id="BONP01000044">
    <property type="protein sequence ID" value="GIG41904.1"/>
    <property type="molecule type" value="Genomic_DNA"/>
</dbReference>
<evidence type="ECO:0000313" key="1">
    <source>
        <dbReference type="EMBL" id="GIG41904.1"/>
    </source>
</evidence>
<evidence type="ECO:0008006" key="3">
    <source>
        <dbReference type="Google" id="ProtNLM"/>
    </source>
</evidence>
<protein>
    <recommendedName>
        <fullName evidence="3">Aminopeptidase</fullName>
    </recommendedName>
</protein>
<dbReference type="Proteomes" id="UP000614741">
    <property type="component" value="Unassembled WGS sequence"/>
</dbReference>
<accession>A0ABQ4DRD2</accession>
<keyword evidence="2" id="KW-1185">Reference proteome</keyword>
<comment type="caution">
    <text evidence="1">The sequence shown here is derived from an EMBL/GenBank/DDBJ whole genome shotgun (WGS) entry which is preliminary data.</text>
</comment>